<dbReference type="InterPro" id="IPR005303">
    <property type="entry name" value="MOCOS_middle"/>
</dbReference>
<dbReference type="InterPro" id="IPR011037">
    <property type="entry name" value="Pyrv_Knase-like_insert_dom_sf"/>
</dbReference>
<proteinExistence type="predicted"/>
<dbReference type="Pfam" id="PF03476">
    <property type="entry name" value="MOSC_N"/>
    <property type="match status" value="1"/>
</dbReference>
<reference evidence="2" key="1">
    <citation type="journal article" date="2015" name="Proc. Natl. Acad. Sci. U.S.A.">
        <title>Networks of energetic and metabolic interactions define dynamics in microbial communities.</title>
        <authorList>
            <person name="Embree M."/>
            <person name="Liu J.K."/>
            <person name="Al-Bassam M.M."/>
            <person name="Zengler K."/>
        </authorList>
    </citation>
    <scope>NUCLEOTIDE SEQUENCE</scope>
</reference>
<dbReference type="GO" id="GO:0003824">
    <property type="term" value="F:catalytic activity"/>
    <property type="evidence" value="ECO:0007669"/>
    <property type="project" value="InterPro"/>
</dbReference>
<dbReference type="GO" id="GO:0030170">
    <property type="term" value="F:pyridoxal phosphate binding"/>
    <property type="evidence" value="ECO:0007669"/>
    <property type="project" value="InterPro"/>
</dbReference>
<evidence type="ECO:0000259" key="1">
    <source>
        <dbReference type="PROSITE" id="PS51340"/>
    </source>
</evidence>
<dbReference type="GO" id="GO:0030151">
    <property type="term" value="F:molybdenum ion binding"/>
    <property type="evidence" value="ECO:0007669"/>
    <property type="project" value="InterPro"/>
</dbReference>
<dbReference type="SUPFAM" id="SSF141673">
    <property type="entry name" value="MOSC N-terminal domain-like"/>
    <property type="match status" value="1"/>
</dbReference>
<dbReference type="SUPFAM" id="SSF50800">
    <property type="entry name" value="PK beta-barrel domain-like"/>
    <property type="match status" value="1"/>
</dbReference>
<feature type="domain" description="MOSC" evidence="1">
    <location>
        <begin position="126"/>
        <end position="266"/>
    </location>
</feature>
<comment type="caution">
    <text evidence="2">The sequence shown here is derived from an EMBL/GenBank/DDBJ whole genome shotgun (WGS) entry which is preliminary data.</text>
</comment>
<dbReference type="PANTHER" id="PTHR14237:SF19">
    <property type="entry name" value="MITOCHONDRIAL AMIDOXIME REDUCING COMPONENT 1"/>
    <property type="match status" value="1"/>
</dbReference>
<dbReference type="AlphaFoldDB" id="A0A0W8FZZ6"/>
<accession>A0A0W8FZZ6</accession>
<protein>
    <submittedName>
        <fullName evidence="2">Flavodoxin reductase (Ferredoxin-nadph reductase) family 1</fullName>
    </submittedName>
</protein>
<evidence type="ECO:0000313" key="2">
    <source>
        <dbReference type="EMBL" id="KUG26438.1"/>
    </source>
</evidence>
<organism evidence="2">
    <name type="scientific">hydrocarbon metagenome</name>
    <dbReference type="NCBI Taxonomy" id="938273"/>
    <lineage>
        <taxon>unclassified sequences</taxon>
        <taxon>metagenomes</taxon>
        <taxon>ecological metagenomes</taxon>
    </lineage>
</organism>
<sequence length="267" mass="30928">MNIYKLSEIYIYPIKSIGGFSVDSAEATDRGFKYDRRWMLVDNCNRFLTQRAVREMALLQTKITENSLVVFNKRSTSNEIEIPLTPVNELSKAVLWDDTVDVIEYSSEINEWFSKQLNMECKLTYMPDNSERKVDKKFAINNEITNLSDGYPFLILGQESLNLLNSKLDEPLPINRFRPNLVFTGGLPHDEDNWKQFSINNIIFKPVKPCSRCVVTTIDQQTGEQSTEPLKTLSTYRTIDNKVKFGMNLLHEGRGIVRTWDLLEIIR</sequence>
<name>A0A0W8FZZ6_9ZZZZ</name>
<dbReference type="InterPro" id="IPR005302">
    <property type="entry name" value="MoCF_Sase_C"/>
</dbReference>
<dbReference type="EMBL" id="LNQE01000463">
    <property type="protein sequence ID" value="KUG26438.1"/>
    <property type="molecule type" value="Genomic_DNA"/>
</dbReference>
<dbReference type="PANTHER" id="PTHR14237">
    <property type="entry name" value="MOLYBDOPTERIN COFACTOR SULFURASE MOSC"/>
    <property type="match status" value="1"/>
</dbReference>
<dbReference type="PROSITE" id="PS51340">
    <property type="entry name" value="MOSC"/>
    <property type="match status" value="1"/>
</dbReference>
<gene>
    <name evidence="2" type="ORF">ASZ90_003725</name>
</gene>
<dbReference type="Pfam" id="PF03473">
    <property type="entry name" value="MOSC"/>
    <property type="match status" value="1"/>
</dbReference>